<dbReference type="PRINTS" id="PR00834">
    <property type="entry name" value="PROTEASES2C"/>
</dbReference>
<evidence type="ECO:0000256" key="2">
    <source>
        <dbReference type="ARBA" id="ARBA00022801"/>
    </source>
</evidence>
<dbReference type="AlphaFoldDB" id="A0A1F7J5G9"/>
<keyword evidence="1" id="KW-0645">Protease</keyword>
<dbReference type="SUPFAM" id="SSF50156">
    <property type="entry name" value="PDZ domain-like"/>
    <property type="match status" value="1"/>
</dbReference>
<dbReference type="GO" id="GO:0004252">
    <property type="term" value="F:serine-type endopeptidase activity"/>
    <property type="evidence" value="ECO:0007669"/>
    <property type="project" value="InterPro"/>
</dbReference>
<gene>
    <name evidence="4" type="ORF">A3B50_01085</name>
</gene>
<evidence type="ECO:0000256" key="1">
    <source>
        <dbReference type="ARBA" id="ARBA00022670"/>
    </source>
</evidence>
<dbReference type="Gene3D" id="2.40.10.120">
    <property type="match status" value="1"/>
</dbReference>
<dbReference type="Pfam" id="PF13180">
    <property type="entry name" value="PDZ_2"/>
    <property type="match status" value="1"/>
</dbReference>
<dbReference type="InterPro" id="IPR001940">
    <property type="entry name" value="Peptidase_S1C"/>
</dbReference>
<dbReference type="EMBL" id="MGAQ01000010">
    <property type="protein sequence ID" value="OGK50856.1"/>
    <property type="molecule type" value="Genomic_DNA"/>
</dbReference>
<dbReference type="InterPro" id="IPR051201">
    <property type="entry name" value="Chloro_Bact_Ser_Proteases"/>
</dbReference>
<evidence type="ECO:0000259" key="3">
    <source>
        <dbReference type="SMART" id="SM00228"/>
    </source>
</evidence>
<evidence type="ECO:0000313" key="5">
    <source>
        <dbReference type="Proteomes" id="UP000178558"/>
    </source>
</evidence>
<comment type="caution">
    <text evidence="4">The sequence shown here is derived from an EMBL/GenBank/DDBJ whole genome shotgun (WGS) entry which is preliminary data.</text>
</comment>
<organism evidence="4 5">
    <name type="scientific">Candidatus Roizmanbacteria bacterium RIFCSPLOWO2_01_FULL_40_42</name>
    <dbReference type="NCBI Taxonomy" id="1802066"/>
    <lineage>
        <taxon>Bacteria</taxon>
        <taxon>Candidatus Roizmaniibacteriota</taxon>
    </lineage>
</organism>
<dbReference type="SUPFAM" id="SSF50494">
    <property type="entry name" value="Trypsin-like serine proteases"/>
    <property type="match status" value="1"/>
</dbReference>
<name>A0A1F7J5G9_9BACT</name>
<protein>
    <recommendedName>
        <fullName evidence="3">PDZ domain-containing protein</fullName>
    </recommendedName>
</protein>
<dbReference type="Pfam" id="PF13365">
    <property type="entry name" value="Trypsin_2"/>
    <property type="match status" value="1"/>
</dbReference>
<proteinExistence type="predicted"/>
<dbReference type="InterPro" id="IPR001478">
    <property type="entry name" value="PDZ"/>
</dbReference>
<dbReference type="Proteomes" id="UP000178558">
    <property type="component" value="Unassembled WGS sequence"/>
</dbReference>
<keyword evidence="2" id="KW-0378">Hydrolase</keyword>
<dbReference type="PANTHER" id="PTHR43343">
    <property type="entry name" value="PEPTIDASE S12"/>
    <property type="match status" value="1"/>
</dbReference>
<accession>A0A1F7J5G9</accession>
<sequence length="376" mass="40526">MKRLLMLLALLILIYGFGQSLNILPKFPTDKFLPNTEKKEDRTVVYEESTITTVVEETLPAVVTIGILKNDSGSTFQVNPSDPFSLFRRVPQQTNVERNIGSGFIVSSDGLIITGKHVVADTNAKYKVLTNDKKTYNVEKIYRDPLNDLAILKINAKNLKALSLGDSKALKLGQLAIAVGTPLGEFTNTVTTGIVSGLGRGITAGSPFEGYVEKLDNVIQTDAAVNPGNSGGPLLNSKGQVIGVNVAIAEGGQNIGFAIPVNVVKDLIDNFQKNGSSFERPYLGIRYKFIDGQTAVLNDLVQGAYIIQVIASSPADKAGIRDEDVITTFDGKKVQDDVNDSLIKMTAQKKVGDRVALNVWRSGQSRTVTVTLESAP</sequence>
<dbReference type="PANTHER" id="PTHR43343:SF3">
    <property type="entry name" value="PROTEASE DO-LIKE 8, CHLOROPLASTIC"/>
    <property type="match status" value="1"/>
</dbReference>
<evidence type="ECO:0000313" key="4">
    <source>
        <dbReference type="EMBL" id="OGK50856.1"/>
    </source>
</evidence>
<reference evidence="4 5" key="1">
    <citation type="journal article" date="2016" name="Nat. Commun.">
        <title>Thousands of microbial genomes shed light on interconnected biogeochemical processes in an aquifer system.</title>
        <authorList>
            <person name="Anantharaman K."/>
            <person name="Brown C.T."/>
            <person name="Hug L.A."/>
            <person name="Sharon I."/>
            <person name="Castelle C.J."/>
            <person name="Probst A.J."/>
            <person name="Thomas B.C."/>
            <person name="Singh A."/>
            <person name="Wilkins M.J."/>
            <person name="Karaoz U."/>
            <person name="Brodie E.L."/>
            <person name="Williams K.H."/>
            <person name="Hubbard S.S."/>
            <person name="Banfield J.F."/>
        </authorList>
    </citation>
    <scope>NUCLEOTIDE SEQUENCE [LARGE SCALE GENOMIC DNA]</scope>
</reference>
<dbReference type="Gene3D" id="2.30.42.10">
    <property type="match status" value="1"/>
</dbReference>
<dbReference type="InterPro" id="IPR009003">
    <property type="entry name" value="Peptidase_S1_PA"/>
</dbReference>
<feature type="domain" description="PDZ" evidence="3">
    <location>
        <begin position="281"/>
        <end position="363"/>
    </location>
</feature>
<dbReference type="InterPro" id="IPR036034">
    <property type="entry name" value="PDZ_sf"/>
</dbReference>
<dbReference type="SMART" id="SM00228">
    <property type="entry name" value="PDZ"/>
    <property type="match status" value="1"/>
</dbReference>
<dbReference type="GO" id="GO:0006508">
    <property type="term" value="P:proteolysis"/>
    <property type="evidence" value="ECO:0007669"/>
    <property type="project" value="UniProtKB-KW"/>
</dbReference>